<dbReference type="PROSITE" id="PS51059">
    <property type="entry name" value="PARP_CATALYTIC"/>
    <property type="match status" value="1"/>
</dbReference>
<keyword evidence="10" id="KW-1185">Reference proteome</keyword>
<evidence type="ECO:0000256" key="2">
    <source>
        <dbReference type="ARBA" id="ARBA00022679"/>
    </source>
</evidence>
<keyword evidence="1 6" id="KW-0328">Glycosyltransferase</keyword>
<keyword evidence="7" id="KW-0812">Transmembrane</keyword>
<evidence type="ECO:0000313" key="10">
    <source>
        <dbReference type="Proteomes" id="UP001075354"/>
    </source>
</evidence>
<dbReference type="Gene3D" id="3.90.228.10">
    <property type="match status" value="1"/>
</dbReference>
<dbReference type="PANTHER" id="PTHR21328">
    <property type="entry name" value="POLY ADP-RIBOSE POLYMERASE FAMILY, MEMBER PARP"/>
    <property type="match status" value="1"/>
</dbReference>
<dbReference type="Pfam" id="PF00644">
    <property type="entry name" value="PARP"/>
    <property type="match status" value="1"/>
</dbReference>
<evidence type="ECO:0000256" key="5">
    <source>
        <dbReference type="ARBA" id="ARBA00024347"/>
    </source>
</evidence>
<name>A0AAV7XD96_9NEOP</name>
<organism evidence="9 10">
    <name type="scientific">Megalurothrips usitatus</name>
    <name type="common">bean blossom thrips</name>
    <dbReference type="NCBI Taxonomy" id="439358"/>
    <lineage>
        <taxon>Eukaryota</taxon>
        <taxon>Metazoa</taxon>
        <taxon>Ecdysozoa</taxon>
        <taxon>Arthropoda</taxon>
        <taxon>Hexapoda</taxon>
        <taxon>Insecta</taxon>
        <taxon>Pterygota</taxon>
        <taxon>Neoptera</taxon>
        <taxon>Paraneoptera</taxon>
        <taxon>Thysanoptera</taxon>
        <taxon>Terebrantia</taxon>
        <taxon>Thripoidea</taxon>
        <taxon>Thripidae</taxon>
        <taxon>Megalurothrips</taxon>
    </lineage>
</organism>
<dbReference type="Pfam" id="PF18084">
    <property type="entry name" value="ARTD15_N"/>
    <property type="match status" value="1"/>
</dbReference>
<dbReference type="InterPro" id="IPR012317">
    <property type="entry name" value="Poly(ADP-ribose)pol_cat_dom"/>
</dbReference>
<comment type="similarity">
    <text evidence="5">Belongs to the ARTD/PARP family.</text>
</comment>
<evidence type="ECO:0000259" key="8">
    <source>
        <dbReference type="PROSITE" id="PS51059"/>
    </source>
</evidence>
<sequence length="349" mass="39377">MDGDTAAAPPPAEPSQLEKRRALCQCIRADVHAADLRWSLFAAAAQSYKYDSVLRPFPPLFLRGSPPSKRIHELREVMTQMPAFPTLLSLLETPSSDCSNRGQLVDLLYWVLIVQDDPGFRTLSKEEMDEVLQKAPGKKFARPHFIFAVNHKKTSDKHKRFLELSKSRKTFWGYHGSRLDNFYSILCHGLLSTFSKREIFGTGTYLSSDFTTSVLYSQVGCGWGGSLIGSGLSCTAFCEIVEHPDVVCEKPDSGTSKTADDSQCGPVPKEYIIVRNSDLVQIQYLLIHGQNPHPLARRKVNDQSMMSWFGKHKLFTLMLGYVLLLSAVGISNSPTVMRYYRLLLRRWNH</sequence>
<keyword evidence="3" id="KW-0548">Nucleotidyltransferase</keyword>
<feature type="transmembrane region" description="Helical" evidence="7">
    <location>
        <begin position="314"/>
        <end position="333"/>
    </location>
</feature>
<comment type="caution">
    <text evidence="9">The sequence shown here is derived from an EMBL/GenBank/DDBJ whole genome shotgun (WGS) entry which is preliminary data.</text>
</comment>
<keyword evidence="7" id="KW-0472">Membrane</keyword>
<dbReference type="InterPro" id="IPR051838">
    <property type="entry name" value="ARTD_PARP"/>
</dbReference>
<dbReference type="InterPro" id="IPR041400">
    <property type="entry name" value="PARP16_N"/>
</dbReference>
<evidence type="ECO:0000256" key="6">
    <source>
        <dbReference type="RuleBase" id="RU362114"/>
    </source>
</evidence>
<feature type="domain" description="PARP catalytic" evidence="8">
    <location>
        <begin position="96"/>
        <end position="297"/>
    </location>
</feature>
<dbReference type="EMBL" id="JAPTSV010000013">
    <property type="protein sequence ID" value="KAJ1521586.1"/>
    <property type="molecule type" value="Genomic_DNA"/>
</dbReference>
<keyword evidence="2 6" id="KW-0808">Transferase</keyword>
<dbReference type="GO" id="GO:0016779">
    <property type="term" value="F:nucleotidyltransferase activity"/>
    <property type="evidence" value="ECO:0007669"/>
    <property type="project" value="UniProtKB-KW"/>
</dbReference>
<gene>
    <name evidence="9" type="ORF">ONE63_003238</name>
</gene>
<proteinExistence type="inferred from homology"/>
<evidence type="ECO:0000313" key="9">
    <source>
        <dbReference type="EMBL" id="KAJ1521586.1"/>
    </source>
</evidence>
<evidence type="ECO:0000256" key="1">
    <source>
        <dbReference type="ARBA" id="ARBA00022676"/>
    </source>
</evidence>
<dbReference type="AlphaFoldDB" id="A0AAV7XD96"/>
<evidence type="ECO:0000256" key="4">
    <source>
        <dbReference type="ARBA" id="ARBA00023027"/>
    </source>
</evidence>
<reference evidence="9" key="1">
    <citation type="submission" date="2022-12" db="EMBL/GenBank/DDBJ databases">
        <title>Chromosome-level genome assembly of the bean flower thrips Megalurothrips usitatus.</title>
        <authorList>
            <person name="Ma L."/>
            <person name="Liu Q."/>
            <person name="Li H."/>
            <person name="Cai W."/>
        </authorList>
    </citation>
    <scope>NUCLEOTIDE SEQUENCE</scope>
    <source>
        <strain evidence="9">Cailab_2022a</strain>
    </source>
</reference>
<dbReference type="Proteomes" id="UP001075354">
    <property type="component" value="Chromosome 13"/>
</dbReference>
<dbReference type="SUPFAM" id="SSF56399">
    <property type="entry name" value="ADP-ribosylation"/>
    <property type="match status" value="1"/>
</dbReference>
<dbReference type="EC" id="2.4.2.-" evidence="6"/>
<dbReference type="GO" id="GO:0003950">
    <property type="term" value="F:NAD+ poly-ADP-ribosyltransferase activity"/>
    <property type="evidence" value="ECO:0007669"/>
    <property type="project" value="UniProtKB-UniRule"/>
</dbReference>
<protein>
    <recommendedName>
        <fullName evidence="6">Poly [ADP-ribose] polymerase</fullName>
        <shortName evidence="6">PARP</shortName>
        <ecNumber evidence="6">2.4.2.-</ecNumber>
    </recommendedName>
</protein>
<evidence type="ECO:0000256" key="3">
    <source>
        <dbReference type="ARBA" id="ARBA00022695"/>
    </source>
</evidence>
<evidence type="ECO:0000256" key="7">
    <source>
        <dbReference type="SAM" id="Phobius"/>
    </source>
</evidence>
<accession>A0AAV7XD96</accession>
<keyword evidence="7" id="KW-1133">Transmembrane helix</keyword>
<keyword evidence="4 6" id="KW-0520">NAD</keyword>